<proteinExistence type="predicted"/>
<accession>A0A3N4J2I9</accession>
<dbReference type="PANTHER" id="PTHR35871:SF1">
    <property type="entry name" value="CXC1-LIKE CYSTEINE CLUSTER ASSOCIATED WITH KDZ TRANSPOSASES DOMAIN-CONTAINING PROTEIN"/>
    <property type="match status" value="1"/>
</dbReference>
<protein>
    <submittedName>
        <fullName evidence="1">Uncharacterized protein</fullName>
    </submittedName>
</protein>
<gene>
    <name evidence="1" type="ORF">L873DRAFT_1656818</name>
</gene>
<feature type="non-terminal residue" evidence="1">
    <location>
        <position position="1"/>
    </location>
</feature>
<dbReference type="EMBL" id="ML120471">
    <property type="protein sequence ID" value="RPA92509.1"/>
    <property type="molecule type" value="Genomic_DNA"/>
</dbReference>
<sequence>GGDIWWTGELLLKQLTEKAIPAFERAFPGCQGLFAFDNAKIHQKYASDALQVRNMNLTAGGKK</sequence>
<dbReference type="Proteomes" id="UP000276215">
    <property type="component" value="Unassembled WGS sequence"/>
</dbReference>
<evidence type="ECO:0000313" key="2">
    <source>
        <dbReference type="Proteomes" id="UP000276215"/>
    </source>
</evidence>
<dbReference type="AlphaFoldDB" id="A0A3N4J2I9"/>
<dbReference type="STRING" id="1336337.A0A3N4J2I9"/>
<feature type="non-terminal residue" evidence="1">
    <location>
        <position position="63"/>
    </location>
</feature>
<name>A0A3N4J2I9_9PEZI</name>
<dbReference type="PANTHER" id="PTHR35871">
    <property type="entry name" value="EXPRESSED PROTEIN"/>
    <property type="match status" value="1"/>
</dbReference>
<evidence type="ECO:0000313" key="1">
    <source>
        <dbReference type="EMBL" id="RPA92509.1"/>
    </source>
</evidence>
<keyword evidence="2" id="KW-1185">Reference proteome</keyword>
<reference evidence="1 2" key="1">
    <citation type="journal article" date="2018" name="Nat. Ecol. Evol.">
        <title>Pezizomycetes genomes reveal the molecular basis of ectomycorrhizal truffle lifestyle.</title>
        <authorList>
            <person name="Murat C."/>
            <person name="Payen T."/>
            <person name="Noel B."/>
            <person name="Kuo A."/>
            <person name="Morin E."/>
            <person name="Chen J."/>
            <person name="Kohler A."/>
            <person name="Krizsan K."/>
            <person name="Balestrini R."/>
            <person name="Da Silva C."/>
            <person name="Montanini B."/>
            <person name="Hainaut M."/>
            <person name="Levati E."/>
            <person name="Barry K.W."/>
            <person name="Belfiori B."/>
            <person name="Cichocki N."/>
            <person name="Clum A."/>
            <person name="Dockter R.B."/>
            <person name="Fauchery L."/>
            <person name="Guy J."/>
            <person name="Iotti M."/>
            <person name="Le Tacon F."/>
            <person name="Lindquist E.A."/>
            <person name="Lipzen A."/>
            <person name="Malagnac F."/>
            <person name="Mello A."/>
            <person name="Molinier V."/>
            <person name="Miyauchi S."/>
            <person name="Poulain J."/>
            <person name="Riccioni C."/>
            <person name="Rubini A."/>
            <person name="Sitrit Y."/>
            <person name="Splivallo R."/>
            <person name="Traeger S."/>
            <person name="Wang M."/>
            <person name="Zifcakova L."/>
            <person name="Wipf D."/>
            <person name="Zambonelli A."/>
            <person name="Paolocci F."/>
            <person name="Nowrousian M."/>
            <person name="Ottonello S."/>
            <person name="Baldrian P."/>
            <person name="Spatafora J.W."/>
            <person name="Henrissat B."/>
            <person name="Nagy L.G."/>
            <person name="Aury J.M."/>
            <person name="Wincker P."/>
            <person name="Grigoriev I.V."/>
            <person name="Bonfante P."/>
            <person name="Martin F.M."/>
        </authorList>
    </citation>
    <scope>NUCLEOTIDE SEQUENCE [LARGE SCALE GENOMIC DNA]</scope>
    <source>
        <strain evidence="1 2">120613-1</strain>
    </source>
</reference>
<dbReference type="OrthoDB" id="3218065at2759"/>
<organism evidence="1 2">
    <name type="scientific">Choiromyces venosus 120613-1</name>
    <dbReference type="NCBI Taxonomy" id="1336337"/>
    <lineage>
        <taxon>Eukaryota</taxon>
        <taxon>Fungi</taxon>
        <taxon>Dikarya</taxon>
        <taxon>Ascomycota</taxon>
        <taxon>Pezizomycotina</taxon>
        <taxon>Pezizomycetes</taxon>
        <taxon>Pezizales</taxon>
        <taxon>Tuberaceae</taxon>
        <taxon>Choiromyces</taxon>
    </lineage>
</organism>